<comment type="caution">
    <text evidence="2">The sequence shown here is derived from an EMBL/GenBank/DDBJ whole genome shotgun (WGS) entry which is preliminary data.</text>
</comment>
<feature type="transmembrane region" description="Helical" evidence="1">
    <location>
        <begin position="135"/>
        <end position="160"/>
    </location>
</feature>
<feature type="transmembrane region" description="Helical" evidence="1">
    <location>
        <begin position="428"/>
        <end position="450"/>
    </location>
</feature>
<keyword evidence="1" id="KW-0812">Transmembrane</keyword>
<keyword evidence="3" id="KW-1185">Reference proteome</keyword>
<organism evidence="2 3">
    <name type="scientific">Natrinema ejinorense</name>
    <dbReference type="NCBI Taxonomy" id="373386"/>
    <lineage>
        <taxon>Archaea</taxon>
        <taxon>Methanobacteriati</taxon>
        <taxon>Methanobacteriota</taxon>
        <taxon>Stenosarchaea group</taxon>
        <taxon>Halobacteria</taxon>
        <taxon>Halobacteriales</taxon>
        <taxon>Natrialbaceae</taxon>
        <taxon>Natrinema</taxon>
    </lineage>
</organism>
<name>A0A2A5QYC6_9EURY</name>
<keyword evidence="1" id="KW-0472">Membrane</keyword>
<dbReference type="OrthoDB" id="206560at2157"/>
<keyword evidence="1" id="KW-1133">Transmembrane helix</keyword>
<feature type="transmembrane region" description="Helical" evidence="1">
    <location>
        <begin position="172"/>
        <end position="196"/>
    </location>
</feature>
<feature type="transmembrane region" description="Helical" evidence="1">
    <location>
        <begin position="221"/>
        <end position="244"/>
    </location>
</feature>
<accession>A0A2A5QYC6</accession>
<protein>
    <submittedName>
        <fullName evidence="2">Uncharacterized protein</fullName>
    </submittedName>
</protein>
<feature type="transmembrane region" description="Helical" evidence="1">
    <location>
        <begin position="101"/>
        <end position="123"/>
    </location>
</feature>
<feature type="transmembrane region" description="Helical" evidence="1">
    <location>
        <begin position="370"/>
        <end position="387"/>
    </location>
</feature>
<feature type="transmembrane region" description="Helical" evidence="1">
    <location>
        <begin position="308"/>
        <end position="334"/>
    </location>
</feature>
<evidence type="ECO:0000256" key="1">
    <source>
        <dbReference type="SAM" id="Phobius"/>
    </source>
</evidence>
<feature type="transmembrane region" description="Helical" evidence="1">
    <location>
        <begin position="456"/>
        <end position="478"/>
    </location>
</feature>
<sequence length="482" mass="48039">MSLAGPRLDRPSAIGDEGRPRAASLWIASLAVIVVVGVVGVAIDLASLLPTLGLVVGMTVAGVGLLERDGFVNQVVAHLFLLTFGSAFALAVLAAPFVSRVGLAVSGSALALAGIAAAWADVGGDTLKPAAIGSAISYVSMLCAAVLAAVLAVIVFFGWTVLTGIVGVSTPVASLTGFLMIVAAIGGAVGLALRWLPIRQLTRRDRRPAVERRLATVRRRLLYTVAGSVAAIAGIAVLVIAGVFEGAIRSVPGLAVALKALSSPFVVWPIVAVGAGAVVLGVVAVGLRRFTRQVTAETTRRTAAMTVGVVLSLPFLLGLALLIASSGAVVGPFLLGSVLLVPLLLGPLAFLAVIGGSVAAVGLGLLPARATGPAIAATGLIVAAIGLGRASPLVVFACIATAVLVWDTATFGLGVTAELGHLPDTRRLELFHGAVAVGIAVAAVVLVTGLELLRAGLFGSASAAGAAVVVLGALLLLVPLRG</sequence>
<dbReference type="RefSeq" id="WP_097380772.1">
    <property type="nucleotide sequence ID" value="NZ_NXNI01000001.1"/>
</dbReference>
<dbReference type="AlphaFoldDB" id="A0A2A5QYC6"/>
<reference evidence="2 3" key="1">
    <citation type="submission" date="2017-09" db="EMBL/GenBank/DDBJ databases">
        <title>Genome sequences of Natrinema ejinorence JCM 13890T.</title>
        <authorList>
            <person name="Roh S.W."/>
            <person name="Kim Y.B."/>
            <person name="Kim J.Y."/>
        </authorList>
    </citation>
    <scope>NUCLEOTIDE SEQUENCE [LARGE SCALE GENOMIC DNA]</scope>
    <source>
        <strain evidence="2 3">JCM 13890</strain>
    </source>
</reference>
<feature type="transmembrane region" description="Helical" evidence="1">
    <location>
        <begin position="21"/>
        <end position="43"/>
    </location>
</feature>
<feature type="transmembrane region" description="Helical" evidence="1">
    <location>
        <begin position="340"/>
        <end position="363"/>
    </location>
</feature>
<feature type="transmembrane region" description="Helical" evidence="1">
    <location>
        <begin position="264"/>
        <end position="287"/>
    </location>
</feature>
<feature type="transmembrane region" description="Helical" evidence="1">
    <location>
        <begin position="393"/>
        <end position="416"/>
    </location>
</feature>
<evidence type="ECO:0000313" key="3">
    <source>
        <dbReference type="Proteomes" id="UP000219689"/>
    </source>
</evidence>
<feature type="transmembrane region" description="Helical" evidence="1">
    <location>
        <begin position="75"/>
        <end position="95"/>
    </location>
</feature>
<evidence type="ECO:0000313" key="2">
    <source>
        <dbReference type="EMBL" id="PCR91840.1"/>
    </source>
</evidence>
<proteinExistence type="predicted"/>
<feature type="transmembrane region" description="Helical" evidence="1">
    <location>
        <begin position="49"/>
        <end position="66"/>
    </location>
</feature>
<gene>
    <name evidence="2" type="ORF">CP557_15705</name>
</gene>
<dbReference type="EMBL" id="NXNI01000001">
    <property type="protein sequence ID" value="PCR91840.1"/>
    <property type="molecule type" value="Genomic_DNA"/>
</dbReference>
<dbReference type="Proteomes" id="UP000219689">
    <property type="component" value="Unassembled WGS sequence"/>
</dbReference>